<organism evidence="3 4">
    <name type="scientific">Winslowiella iniecta</name>
    <dbReference type="NCBI Taxonomy" id="1560201"/>
    <lineage>
        <taxon>Bacteria</taxon>
        <taxon>Pseudomonadati</taxon>
        <taxon>Pseudomonadota</taxon>
        <taxon>Gammaproteobacteria</taxon>
        <taxon>Enterobacterales</taxon>
        <taxon>Erwiniaceae</taxon>
        <taxon>Winslowiella</taxon>
    </lineage>
</organism>
<dbReference type="RefSeq" id="WP_052898350.1">
    <property type="nucleotide sequence ID" value="NZ_JRXE01000006.1"/>
</dbReference>
<accession>A0A0L7TH67</accession>
<name>A0A0L7TH67_9GAMM</name>
<evidence type="ECO:0000313" key="5">
    <source>
        <dbReference type="Proteomes" id="UP000037088"/>
    </source>
</evidence>
<sequence length="61" mass="6833">MFPKLIMLALVAALLSACARPPAGCNDVSCRPQSDLHKLTIWWQPELRNGPYDFTQVAVDY</sequence>
<dbReference type="PROSITE" id="PS51257">
    <property type="entry name" value="PROKAR_LIPOPROTEIN"/>
    <property type="match status" value="1"/>
</dbReference>
<dbReference type="OrthoDB" id="6548477at2"/>
<keyword evidence="1" id="KW-0732">Signal</keyword>
<gene>
    <name evidence="2" type="ORF">NG42_05925</name>
    <name evidence="3" type="ORF">NG43_04305</name>
</gene>
<dbReference type="Proteomes" id="UP000036851">
    <property type="component" value="Unassembled WGS sequence"/>
</dbReference>
<dbReference type="AlphaFoldDB" id="A0A0L7TH67"/>
<dbReference type="NCBIfam" id="NF041532">
    <property type="entry name" value="HprT"/>
    <property type="match status" value="1"/>
</dbReference>
<dbReference type="EMBL" id="JRXE01000006">
    <property type="protein sequence ID" value="KOC91376.1"/>
    <property type="molecule type" value="Genomic_DNA"/>
</dbReference>
<evidence type="ECO:0000313" key="2">
    <source>
        <dbReference type="EMBL" id="KOC91376.1"/>
    </source>
</evidence>
<keyword evidence="5" id="KW-1185">Reference proteome</keyword>
<dbReference type="EMBL" id="JRXF01000004">
    <property type="protein sequence ID" value="KOC94680.1"/>
    <property type="molecule type" value="Genomic_DNA"/>
</dbReference>
<feature type="chain" id="PRO_5008219565" evidence="1">
    <location>
        <begin position="20"/>
        <end position="61"/>
    </location>
</feature>
<evidence type="ECO:0000256" key="1">
    <source>
        <dbReference type="SAM" id="SignalP"/>
    </source>
</evidence>
<feature type="signal peptide" evidence="1">
    <location>
        <begin position="1"/>
        <end position="19"/>
    </location>
</feature>
<evidence type="ECO:0000313" key="3">
    <source>
        <dbReference type="EMBL" id="KOC94680.1"/>
    </source>
</evidence>
<dbReference type="Proteomes" id="UP000037088">
    <property type="component" value="Unassembled WGS sequence"/>
</dbReference>
<comment type="caution">
    <text evidence="3">The sequence shown here is derived from an EMBL/GenBank/DDBJ whole genome shotgun (WGS) entry which is preliminary data.</text>
</comment>
<reference evidence="4 5" key="1">
    <citation type="journal article" date="2015" name="Int. J. Syst. Evol. Microbiol.">
        <title>Erwinia iniecta sp. nov., isolated from Russian wheat aphids (Diuraphis noxia).</title>
        <authorList>
            <person name="Campillo T."/>
            <person name="Luna E."/>
            <person name="Portier P."/>
            <person name="Fischer-Le Saux M."/>
            <person name="Lapitan N."/>
            <person name="Tisserat N.A."/>
            <person name="Leach J.E."/>
        </authorList>
    </citation>
    <scope>NUCLEOTIDE SEQUENCE [LARGE SCALE GENOMIC DNA]</scope>
    <source>
        <strain evidence="2 5">B120</strain>
        <strain evidence="3 4">B149</strain>
    </source>
</reference>
<dbReference type="InterPro" id="IPR048207">
    <property type="entry name" value="HprT-like"/>
</dbReference>
<protein>
    <submittedName>
        <fullName evidence="3">Type III secretion protein HrpT</fullName>
    </submittedName>
</protein>
<dbReference type="PATRIC" id="fig|1560201.3.peg.1265"/>
<proteinExistence type="predicted"/>
<dbReference type="STRING" id="1560201.NG42_05925"/>
<evidence type="ECO:0000313" key="4">
    <source>
        <dbReference type="Proteomes" id="UP000036851"/>
    </source>
</evidence>